<dbReference type="PANTHER" id="PTHR30290">
    <property type="entry name" value="PERIPLASMIC BINDING COMPONENT OF ABC TRANSPORTER"/>
    <property type="match status" value="1"/>
</dbReference>
<sequence>MTTTRDTAGARAESGMTKTTFRKLLVIASCAMFTLMPPMAVADIEGGKQVLRRANGAEPSSLDPQLTTGTWESAIVADLFEGLLARDAAGGSIPGVAESWDVSDDGLHYTFHLRDDAKWSDGTPLTADDFVYAWRRILSPELAAPYAYMLYPILNARAYNQGEQPANALGVKASDDHTLSVTLARPTGYFLEMLSHASTYPVPRTAIERYGSDWTKPGHMISNGAFELTEWVSHDHIAAVKNPDFHDAANVALDEVRFLPIDDGRAALNRFRAGEVDMTSSVPTDRIEWARENLPDALHETPTLATFYFAFNQRPGSVLDDPRIREALNLAVRRDIITTQITKLNQPLAYSLVPTAISHYDGPEFDFAREPMAERLAEAKALMQDAGYGPDHPLHLTIDYITNQDTKRIPVAMAAMWKPLGVEVTLTNSDAAVYYSKLRQGDFQIGMAPWNADYNDASNFLDLFRTGVPNNHSGYSNADYDAMMERASNELDLDKRAQLMADAEGILLDDYAMLPLYFYIRPALVSPSLSGWKESPMDDHLSRWMHFEDPE</sequence>
<dbReference type="CDD" id="cd08504">
    <property type="entry name" value="PBP2_OppA"/>
    <property type="match status" value="1"/>
</dbReference>
<name>A0A640WHD9_9GAMM</name>
<comment type="similarity">
    <text evidence="2">Belongs to the bacterial solute-binding protein 5 family.</text>
</comment>
<gene>
    <name evidence="6" type="ORF">F0A16_05745</name>
</gene>
<dbReference type="Proteomes" id="UP000466024">
    <property type="component" value="Unassembled WGS sequence"/>
</dbReference>
<proteinExistence type="inferred from homology"/>
<dbReference type="EMBL" id="VTPX01000002">
    <property type="protein sequence ID" value="KAA0019820.1"/>
    <property type="molecule type" value="Genomic_DNA"/>
</dbReference>
<dbReference type="InterPro" id="IPR030678">
    <property type="entry name" value="Peptide/Ni-bd"/>
</dbReference>
<dbReference type="GO" id="GO:0043190">
    <property type="term" value="C:ATP-binding cassette (ABC) transporter complex"/>
    <property type="evidence" value="ECO:0007669"/>
    <property type="project" value="InterPro"/>
</dbReference>
<accession>A0A640WHD9</accession>
<keyword evidence="3" id="KW-0813">Transport</keyword>
<dbReference type="PANTHER" id="PTHR30290:SF10">
    <property type="entry name" value="PERIPLASMIC OLIGOPEPTIDE-BINDING PROTEIN-RELATED"/>
    <property type="match status" value="1"/>
</dbReference>
<keyword evidence="7" id="KW-1185">Reference proteome</keyword>
<dbReference type="AlphaFoldDB" id="A0A640WHD9"/>
<evidence type="ECO:0000256" key="3">
    <source>
        <dbReference type="ARBA" id="ARBA00022448"/>
    </source>
</evidence>
<evidence type="ECO:0000313" key="6">
    <source>
        <dbReference type="EMBL" id="KAA0019820.1"/>
    </source>
</evidence>
<dbReference type="InterPro" id="IPR039424">
    <property type="entry name" value="SBP_5"/>
</dbReference>
<evidence type="ECO:0000313" key="7">
    <source>
        <dbReference type="Proteomes" id="UP000466024"/>
    </source>
</evidence>
<evidence type="ECO:0000256" key="2">
    <source>
        <dbReference type="ARBA" id="ARBA00005695"/>
    </source>
</evidence>
<dbReference type="Pfam" id="PF00496">
    <property type="entry name" value="SBP_bac_5"/>
    <property type="match status" value="1"/>
</dbReference>
<evidence type="ECO:0000256" key="1">
    <source>
        <dbReference type="ARBA" id="ARBA00004196"/>
    </source>
</evidence>
<dbReference type="Gene3D" id="3.40.190.10">
    <property type="entry name" value="Periplasmic binding protein-like II"/>
    <property type="match status" value="1"/>
</dbReference>
<dbReference type="SUPFAM" id="SSF53850">
    <property type="entry name" value="Periplasmic binding protein-like II"/>
    <property type="match status" value="1"/>
</dbReference>
<comment type="caution">
    <text evidence="6">The sequence shown here is derived from an EMBL/GenBank/DDBJ whole genome shotgun (WGS) entry which is preliminary data.</text>
</comment>
<dbReference type="GO" id="GO:0030288">
    <property type="term" value="C:outer membrane-bounded periplasmic space"/>
    <property type="evidence" value="ECO:0007669"/>
    <property type="project" value="TreeGrafter"/>
</dbReference>
<feature type="domain" description="Solute-binding protein family 5" evidence="5">
    <location>
        <begin position="93"/>
        <end position="469"/>
    </location>
</feature>
<dbReference type="Gene3D" id="3.90.76.10">
    <property type="entry name" value="Dipeptide-binding Protein, Domain 1"/>
    <property type="match status" value="1"/>
</dbReference>
<reference evidence="6 7" key="1">
    <citation type="submission" date="2019-08" db="EMBL/GenBank/DDBJ databases">
        <title>Bioinformatics analysis of the strain L3 and L5.</title>
        <authorList>
            <person name="Li X."/>
        </authorList>
    </citation>
    <scope>NUCLEOTIDE SEQUENCE [LARGE SCALE GENOMIC DNA]</scope>
    <source>
        <strain evidence="6 7">L3</strain>
    </source>
</reference>
<evidence type="ECO:0000256" key="4">
    <source>
        <dbReference type="ARBA" id="ARBA00022729"/>
    </source>
</evidence>
<organism evidence="6 7">
    <name type="scientific">Salinicola corii</name>
    <dbReference type="NCBI Taxonomy" id="2606937"/>
    <lineage>
        <taxon>Bacteria</taxon>
        <taxon>Pseudomonadati</taxon>
        <taxon>Pseudomonadota</taxon>
        <taxon>Gammaproteobacteria</taxon>
        <taxon>Oceanospirillales</taxon>
        <taxon>Halomonadaceae</taxon>
        <taxon>Salinicola</taxon>
    </lineage>
</organism>
<dbReference type="GO" id="GO:1904680">
    <property type="term" value="F:peptide transmembrane transporter activity"/>
    <property type="evidence" value="ECO:0007669"/>
    <property type="project" value="TreeGrafter"/>
</dbReference>
<dbReference type="FunFam" id="3.90.76.10:FF:000001">
    <property type="entry name" value="Oligopeptide ABC transporter substrate-binding protein"/>
    <property type="match status" value="1"/>
</dbReference>
<dbReference type="GO" id="GO:0015833">
    <property type="term" value="P:peptide transport"/>
    <property type="evidence" value="ECO:0007669"/>
    <property type="project" value="TreeGrafter"/>
</dbReference>
<evidence type="ECO:0000259" key="5">
    <source>
        <dbReference type="Pfam" id="PF00496"/>
    </source>
</evidence>
<dbReference type="Gene3D" id="3.10.105.10">
    <property type="entry name" value="Dipeptide-binding Protein, Domain 3"/>
    <property type="match status" value="1"/>
</dbReference>
<keyword evidence="4" id="KW-0732">Signal</keyword>
<dbReference type="InterPro" id="IPR000914">
    <property type="entry name" value="SBP_5_dom"/>
</dbReference>
<protein>
    <submittedName>
        <fullName evidence="6">Peptide ABC transporter substrate-binding protein</fullName>
    </submittedName>
</protein>
<comment type="subcellular location">
    <subcellularLocation>
        <location evidence="1">Cell envelope</location>
    </subcellularLocation>
</comment>
<dbReference type="PIRSF" id="PIRSF002741">
    <property type="entry name" value="MppA"/>
    <property type="match status" value="1"/>
</dbReference>